<name>A0A9P6WUL8_RHIOR</name>
<protein>
    <submittedName>
        <fullName evidence="2">Uncharacterized protein</fullName>
    </submittedName>
</protein>
<gene>
    <name evidence="2" type="ORF">G6F64_013870</name>
</gene>
<comment type="caution">
    <text evidence="2">The sequence shown here is derived from an EMBL/GenBank/DDBJ whole genome shotgun (WGS) entry which is preliminary data.</text>
</comment>
<proteinExistence type="predicted"/>
<dbReference type="InterPro" id="IPR056539">
    <property type="entry name" value="NuiA-like"/>
</dbReference>
<organism evidence="2 3">
    <name type="scientific">Rhizopus oryzae</name>
    <name type="common">Mucormycosis agent</name>
    <name type="synonym">Rhizopus arrhizus var. delemar</name>
    <dbReference type="NCBI Taxonomy" id="64495"/>
    <lineage>
        <taxon>Eukaryota</taxon>
        <taxon>Fungi</taxon>
        <taxon>Fungi incertae sedis</taxon>
        <taxon>Mucoromycota</taxon>
        <taxon>Mucoromycotina</taxon>
        <taxon>Mucoromycetes</taxon>
        <taxon>Mucorales</taxon>
        <taxon>Mucorineae</taxon>
        <taxon>Rhizopodaceae</taxon>
        <taxon>Rhizopus</taxon>
    </lineage>
</organism>
<reference evidence="2" key="1">
    <citation type="journal article" date="2020" name="Microb. Genom.">
        <title>Genetic diversity of clinical and environmental Mucorales isolates obtained from an investigation of mucormycosis cases among solid organ transplant recipients.</title>
        <authorList>
            <person name="Nguyen M.H."/>
            <person name="Kaul D."/>
            <person name="Muto C."/>
            <person name="Cheng S.J."/>
            <person name="Richter R.A."/>
            <person name="Bruno V.M."/>
            <person name="Liu G."/>
            <person name="Beyhan S."/>
            <person name="Sundermann A.J."/>
            <person name="Mounaud S."/>
            <person name="Pasculle A.W."/>
            <person name="Nierman W.C."/>
            <person name="Driscoll E."/>
            <person name="Cumbie R."/>
            <person name="Clancy C.J."/>
            <person name="Dupont C.L."/>
        </authorList>
    </citation>
    <scope>NUCLEOTIDE SEQUENCE</scope>
    <source>
        <strain evidence="2">GL11</strain>
    </source>
</reference>
<sequence>MTNDDSYMAMINNPVINPPRIEKQPSPLKQNTKLKPASFPPVQQAQDLLTSATQDVYLSSESDEPFEWINTITERNSLPTTIDDLEALGLLNGNESNRLKIKSVREFLQKEEYQNIVKALEKLGELTQQGSKVYLVGEYSITVLILCIIHYEQQTAIVGLKSLLIQT</sequence>
<evidence type="ECO:0000313" key="2">
    <source>
        <dbReference type="EMBL" id="KAG1290849.1"/>
    </source>
</evidence>
<dbReference type="Pfam" id="PF23151">
    <property type="entry name" value="NuiA_2"/>
    <property type="match status" value="1"/>
</dbReference>
<dbReference type="Gene3D" id="3.40.1460.10">
    <property type="entry name" value="Nuclease A inhibitor-like"/>
    <property type="match status" value="1"/>
</dbReference>
<feature type="region of interest" description="Disordered" evidence="1">
    <location>
        <begin position="16"/>
        <end position="36"/>
    </location>
</feature>
<keyword evidence="3" id="KW-1185">Reference proteome</keyword>
<evidence type="ECO:0000256" key="1">
    <source>
        <dbReference type="SAM" id="MobiDB-lite"/>
    </source>
</evidence>
<evidence type="ECO:0000313" key="3">
    <source>
        <dbReference type="Proteomes" id="UP000716291"/>
    </source>
</evidence>
<dbReference type="EMBL" id="JAANQT010006634">
    <property type="protein sequence ID" value="KAG1290849.1"/>
    <property type="molecule type" value="Genomic_DNA"/>
</dbReference>
<dbReference type="OrthoDB" id="2329895at2759"/>
<dbReference type="AlphaFoldDB" id="A0A9P6WUL8"/>
<dbReference type="Proteomes" id="UP000716291">
    <property type="component" value="Unassembled WGS sequence"/>
</dbReference>
<accession>A0A9P6WUL8</accession>